<dbReference type="InterPro" id="IPR007219">
    <property type="entry name" value="XnlR_reg_dom"/>
</dbReference>
<comment type="subcellular location">
    <subcellularLocation>
        <location evidence="1">Nucleus</location>
    </subcellularLocation>
</comment>
<keyword evidence="4" id="KW-0804">Transcription</keyword>
<organism evidence="8 9">
    <name type="scientific">Schizopora paradoxa</name>
    <dbReference type="NCBI Taxonomy" id="27342"/>
    <lineage>
        <taxon>Eukaryota</taxon>
        <taxon>Fungi</taxon>
        <taxon>Dikarya</taxon>
        <taxon>Basidiomycota</taxon>
        <taxon>Agaricomycotina</taxon>
        <taxon>Agaricomycetes</taxon>
        <taxon>Hymenochaetales</taxon>
        <taxon>Schizoporaceae</taxon>
        <taxon>Schizopora</taxon>
    </lineage>
</organism>
<dbReference type="PANTHER" id="PTHR47338">
    <property type="entry name" value="ZN(II)2CYS6 TRANSCRIPTION FACTOR (EUROFUNG)-RELATED"/>
    <property type="match status" value="1"/>
</dbReference>
<name>A0A0H2RLT3_9AGAM</name>
<evidence type="ECO:0000259" key="7">
    <source>
        <dbReference type="SMART" id="SM00906"/>
    </source>
</evidence>
<evidence type="ECO:0000256" key="2">
    <source>
        <dbReference type="ARBA" id="ARBA00022723"/>
    </source>
</evidence>
<proteinExistence type="predicted"/>
<evidence type="ECO:0000256" key="1">
    <source>
        <dbReference type="ARBA" id="ARBA00004123"/>
    </source>
</evidence>
<evidence type="ECO:0000256" key="3">
    <source>
        <dbReference type="ARBA" id="ARBA00023015"/>
    </source>
</evidence>
<evidence type="ECO:0000256" key="4">
    <source>
        <dbReference type="ARBA" id="ARBA00023163"/>
    </source>
</evidence>
<dbReference type="GO" id="GO:0000981">
    <property type="term" value="F:DNA-binding transcription factor activity, RNA polymerase II-specific"/>
    <property type="evidence" value="ECO:0007669"/>
    <property type="project" value="InterPro"/>
</dbReference>
<dbReference type="OrthoDB" id="39175at2759"/>
<feature type="domain" description="Xylanolytic transcriptional activator regulatory" evidence="7">
    <location>
        <begin position="120"/>
        <end position="207"/>
    </location>
</feature>
<dbReference type="SMART" id="SM00906">
    <property type="entry name" value="Fungal_trans"/>
    <property type="match status" value="1"/>
</dbReference>
<gene>
    <name evidence="8" type="ORF">SCHPADRAFT_393594</name>
</gene>
<dbReference type="InterPro" id="IPR050815">
    <property type="entry name" value="TF_fung"/>
</dbReference>
<accession>A0A0H2RLT3</accession>
<sequence length="499" mass="56272">MFELSSSEVKLSFHLPPSHPSRLHPALVHAICAAASIYTDKIPPTKLPFHGRVPAHQLFPDSEKRLFNLPDTFAERHCRLAFKRFKESREFGRLGFSVGIVQAITILSITLRRLAKWAPSHGSMDGSVRMAALLHLNVGPGFESLSDDYTPGVRLDPAHSPKEEEARRNTFWACYAAERYYARMSSHPMSLDDEDVSQPLPLRGDLFEQGFTVPMSQRQFIHSPDLLSSHPPELTDSFVLMVKSAILVSRVRTFNRRFRKLNFLGVDDMCLNVSPSSESNTPTSSGSNDGSQSSTGSSNRTKTTDARQVDRFLKLENEVESFTRSFPAYLQEPITQDGFVDEMLFNTFLASHFAKISLHEPHADFKLNESDFDGADFTCESAHKVGEALDSAYHLFRTMTGSISDVTLADTYCVSLLYQCAAICVEIIQKSFRSPPTTEEEIIARPRAHKYWDRFQFMRSTLRKIGARLPQAAVNAILLTEMVRRLMDPKRRTARVSVD</sequence>
<keyword evidence="2" id="KW-0479">Metal-binding</keyword>
<dbReference type="Pfam" id="PF04082">
    <property type="entry name" value="Fungal_trans"/>
    <property type="match status" value="1"/>
</dbReference>
<dbReference type="Proteomes" id="UP000053477">
    <property type="component" value="Unassembled WGS sequence"/>
</dbReference>
<dbReference type="GO" id="GO:0005634">
    <property type="term" value="C:nucleus"/>
    <property type="evidence" value="ECO:0007669"/>
    <property type="project" value="UniProtKB-SubCell"/>
</dbReference>
<keyword evidence="5" id="KW-0539">Nucleus</keyword>
<dbReference type="GO" id="GO:0003677">
    <property type="term" value="F:DNA binding"/>
    <property type="evidence" value="ECO:0007669"/>
    <property type="project" value="InterPro"/>
</dbReference>
<dbReference type="AlphaFoldDB" id="A0A0H2RLT3"/>
<dbReference type="InParanoid" id="A0A0H2RLT3"/>
<keyword evidence="3" id="KW-0805">Transcription regulation</keyword>
<dbReference type="PANTHER" id="PTHR47338:SF29">
    <property type="entry name" value="ZN(2)-C6 FUNGAL-TYPE DOMAIN-CONTAINING PROTEIN"/>
    <property type="match status" value="1"/>
</dbReference>
<evidence type="ECO:0000313" key="8">
    <source>
        <dbReference type="EMBL" id="KLO12869.1"/>
    </source>
</evidence>
<dbReference type="CDD" id="cd12148">
    <property type="entry name" value="fungal_TF_MHR"/>
    <property type="match status" value="1"/>
</dbReference>
<feature type="compositionally biased region" description="Low complexity" evidence="6">
    <location>
        <begin position="274"/>
        <end position="298"/>
    </location>
</feature>
<evidence type="ECO:0000256" key="5">
    <source>
        <dbReference type="ARBA" id="ARBA00023242"/>
    </source>
</evidence>
<reference evidence="8 9" key="1">
    <citation type="submission" date="2015-04" db="EMBL/GenBank/DDBJ databases">
        <title>Complete genome sequence of Schizopora paradoxa KUC8140, a cosmopolitan wood degrader in East Asia.</title>
        <authorList>
            <consortium name="DOE Joint Genome Institute"/>
            <person name="Min B."/>
            <person name="Park H."/>
            <person name="Jang Y."/>
            <person name="Kim J.-J."/>
            <person name="Kim K.H."/>
            <person name="Pangilinan J."/>
            <person name="Lipzen A."/>
            <person name="Riley R."/>
            <person name="Grigoriev I.V."/>
            <person name="Spatafora J.W."/>
            <person name="Choi I.-G."/>
        </authorList>
    </citation>
    <scope>NUCLEOTIDE SEQUENCE [LARGE SCALE GENOMIC DNA]</scope>
    <source>
        <strain evidence="8 9">KUC8140</strain>
    </source>
</reference>
<evidence type="ECO:0000313" key="9">
    <source>
        <dbReference type="Proteomes" id="UP000053477"/>
    </source>
</evidence>
<feature type="region of interest" description="Disordered" evidence="6">
    <location>
        <begin position="274"/>
        <end position="307"/>
    </location>
</feature>
<evidence type="ECO:0000256" key="6">
    <source>
        <dbReference type="SAM" id="MobiDB-lite"/>
    </source>
</evidence>
<dbReference type="EMBL" id="KQ085969">
    <property type="protein sequence ID" value="KLO12869.1"/>
    <property type="molecule type" value="Genomic_DNA"/>
</dbReference>
<keyword evidence="9" id="KW-1185">Reference proteome</keyword>
<dbReference type="GO" id="GO:0006351">
    <property type="term" value="P:DNA-templated transcription"/>
    <property type="evidence" value="ECO:0007669"/>
    <property type="project" value="InterPro"/>
</dbReference>
<protein>
    <recommendedName>
        <fullName evidence="7">Xylanolytic transcriptional activator regulatory domain-containing protein</fullName>
    </recommendedName>
</protein>
<dbReference type="STRING" id="27342.A0A0H2RLT3"/>
<dbReference type="GO" id="GO:0008270">
    <property type="term" value="F:zinc ion binding"/>
    <property type="evidence" value="ECO:0007669"/>
    <property type="project" value="InterPro"/>
</dbReference>